<feature type="region of interest" description="Disordered" evidence="1">
    <location>
        <begin position="196"/>
        <end position="235"/>
    </location>
</feature>
<gene>
    <name evidence="2" type="ORF">MRATA1EN1_LOCUS22772</name>
</gene>
<accession>A0ABN8ZJX6</accession>
<proteinExistence type="predicted"/>
<feature type="region of interest" description="Disordered" evidence="1">
    <location>
        <begin position="1"/>
        <end position="27"/>
    </location>
</feature>
<feature type="region of interest" description="Disordered" evidence="1">
    <location>
        <begin position="69"/>
        <end position="115"/>
    </location>
</feature>
<dbReference type="Proteomes" id="UP001176941">
    <property type="component" value="Chromosome 34"/>
</dbReference>
<name>A0ABN8ZJX6_RANTA</name>
<dbReference type="EMBL" id="OX460345">
    <property type="protein sequence ID" value="CAI9173810.1"/>
    <property type="molecule type" value="Genomic_DNA"/>
</dbReference>
<feature type="region of interest" description="Disordered" evidence="1">
    <location>
        <begin position="131"/>
        <end position="159"/>
    </location>
</feature>
<organism evidence="2 3">
    <name type="scientific">Rangifer tarandus platyrhynchus</name>
    <name type="common">Svalbard reindeer</name>
    <dbReference type="NCBI Taxonomy" id="3082113"/>
    <lineage>
        <taxon>Eukaryota</taxon>
        <taxon>Metazoa</taxon>
        <taxon>Chordata</taxon>
        <taxon>Craniata</taxon>
        <taxon>Vertebrata</taxon>
        <taxon>Euteleostomi</taxon>
        <taxon>Mammalia</taxon>
        <taxon>Eutheria</taxon>
        <taxon>Laurasiatheria</taxon>
        <taxon>Artiodactyla</taxon>
        <taxon>Ruminantia</taxon>
        <taxon>Pecora</taxon>
        <taxon>Cervidae</taxon>
        <taxon>Odocoileinae</taxon>
        <taxon>Rangifer</taxon>
    </lineage>
</organism>
<reference evidence="2" key="1">
    <citation type="submission" date="2023-04" db="EMBL/GenBank/DDBJ databases">
        <authorList>
            <consortium name="ELIXIR-Norway"/>
        </authorList>
    </citation>
    <scope>NUCLEOTIDE SEQUENCE [LARGE SCALE GENOMIC DNA]</scope>
</reference>
<keyword evidence="3" id="KW-1185">Reference proteome</keyword>
<evidence type="ECO:0000256" key="1">
    <source>
        <dbReference type="SAM" id="MobiDB-lite"/>
    </source>
</evidence>
<evidence type="ECO:0000313" key="3">
    <source>
        <dbReference type="Proteomes" id="UP001176941"/>
    </source>
</evidence>
<protein>
    <submittedName>
        <fullName evidence="2">Uncharacterized protein</fullName>
    </submittedName>
</protein>
<sequence length="235" mass="24064">MSESCHNEYNGAGADPSWCRRAGSSSPTGWQLFSAPRLSAPWAEGMGLSGRISKGVALSELSQIILTRRPPEDRLGPGLPFLEDARGEAETPPGTEASLQPQRGPLGSGDTAAEVRPDVPVVSVALRAAGRTVSTRSVEPGPLQSEAPNALLRESSGPGSWPGPLLASRPCLHMGLCLTGQRLGGVSGVVATGTQPLTATAASPPAGRSTGREQGQGPKQGARRAVQEPLLAGPS</sequence>
<evidence type="ECO:0000313" key="2">
    <source>
        <dbReference type="EMBL" id="CAI9173810.1"/>
    </source>
</evidence>